<evidence type="ECO:0000259" key="2">
    <source>
        <dbReference type="Pfam" id="PF08447"/>
    </source>
</evidence>
<dbReference type="EnsemblMetazoa" id="ACOM028944-RA">
    <property type="protein sequence ID" value="ACOM028944-PA.1"/>
    <property type="gene ID" value="ACOM028944"/>
</dbReference>
<feature type="transmembrane region" description="Helical" evidence="1">
    <location>
        <begin position="131"/>
        <end position="151"/>
    </location>
</feature>
<organism evidence="3">
    <name type="scientific">Anopheles coluzzii</name>
    <name type="common">African malaria mosquito</name>
    <dbReference type="NCBI Taxonomy" id="1518534"/>
    <lineage>
        <taxon>Eukaryota</taxon>
        <taxon>Metazoa</taxon>
        <taxon>Ecdysozoa</taxon>
        <taxon>Arthropoda</taxon>
        <taxon>Hexapoda</taxon>
        <taxon>Insecta</taxon>
        <taxon>Pterygota</taxon>
        <taxon>Neoptera</taxon>
        <taxon>Endopterygota</taxon>
        <taxon>Diptera</taxon>
        <taxon>Nematocera</taxon>
        <taxon>Culicoidea</taxon>
        <taxon>Culicidae</taxon>
        <taxon>Anophelinae</taxon>
        <taxon>Anopheles</taxon>
    </lineage>
</organism>
<protein>
    <recommendedName>
        <fullName evidence="2">PAS fold-3 domain-containing protein</fullName>
    </recommendedName>
</protein>
<evidence type="ECO:0000313" key="3">
    <source>
        <dbReference type="EnsemblMetazoa" id="ACOM028944-PA.1"/>
    </source>
</evidence>
<feature type="transmembrane region" description="Helical" evidence="1">
    <location>
        <begin position="105"/>
        <end position="125"/>
    </location>
</feature>
<proteinExistence type="predicted"/>
<keyword evidence="1" id="KW-0472">Membrane</keyword>
<dbReference type="Proteomes" id="UP000075882">
    <property type="component" value="Unassembled WGS sequence"/>
</dbReference>
<dbReference type="InterPro" id="IPR035965">
    <property type="entry name" value="PAS-like_dom_sf"/>
</dbReference>
<dbReference type="Pfam" id="PF08447">
    <property type="entry name" value="PAS_3"/>
    <property type="match status" value="1"/>
</dbReference>
<dbReference type="Gene3D" id="3.30.450.20">
    <property type="entry name" value="PAS domain"/>
    <property type="match status" value="1"/>
</dbReference>
<name>A0A8W7PCT5_ANOCL</name>
<feature type="domain" description="PAS fold-3" evidence="2">
    <location>
        <begin position="3"/>
        <end position="54"/>
    </location>
</feature>
<dbReference type="AlphaFoldDB" id="A0A8W7PCT5"/>
<accession>A0A8W7PCT5</accession>
<dbReference type="SUPFAM" id="SSF55785">
    <property type="entry name" value="PYP-like sensor domain (PAS domain)"/>
    <property type="match status" value="1"/>
</dbReference>
<keyword evidence="1" id="KW-0812">Transmembrane</keyword>
<reference evidence="3" key="1">
    <citation type="submission" date="2022-08" db="UniProtKB">
        <authorList>
            <consortium name="EnsemblMetazoa"/>
        </authorList>
    </citation>
    <scope>IDENTIFICATION</scope>
</reference>
<keyword evidence="1" id="KW-1133">Transmembrane helix</keyword>
<evidence type="ECO:0000256" key="1">
    <source>
        <dbReference type="SAM" id="Phobius"/>
    </source>
</evidence>
<sequence>MPEEAFADMWSNLKAGRPWRGLVKNRRKDGGFYWVRANASPVREHGQIVGYQSVRTPPGRDEVAVAEQMYLRIRQGDRSLRIENGRVVRNQSALLMKVKGFSFQLYFTLCLLLTSLVLGLLSTRFADLTGLFSGVAVLGLLCGLWQLFVTLPGTIGRLNRIHLFLKDLLGNGNLRAALQPTRNDIISHIAVELDNQTAAVAATLKIMQNAASNVQDTSGSLNRSVMELV</sequence>
<dbReference type="InterPro" id="IPR013655">
    <property type="entry name" value="PAS_fold_3"/>
</dbReference>